<evidence type="ECO:0000313" key="2">
    <source>
        <dbReference type="WBParaSite" id="L893_g8682.t1"/>
    </source>
</evidence>
<accession>A0A1I8AS79</accession>
<name>A0A1I8AS79_9BILA</name>
<dbReference type="Proteomes" id="UP000095287">
    <property type="component" value="Unplaced"/>
</dbReference>
<sequence>MQIEGLDQEFVTEVFEYFSSMIEGLDQEFVAEVFEYFSSMLKKEYDIDEERESIFDVIRFFYRSGCES</sequence>
<protein>
    <submittedName>
        <fullName evidence="2">CdiI_2 domain-containing protein</fullName>
    </submittedName>
</protein>
<organism evidence="1 2">
    <name type="scientific">Steinernema glaseri</name>
    <dbReference type="NCBI Taxonomy" id="37863"/>
    <lineage>
        <taxon>Eukaryota</taxon>
        <taxon>Metazoa</taxon>
        <taxon>Ecdysozoa</taxon>
        <taxon>Nematoda</taxon>
        <taxon>Chromadorea</taxon>
        <taxon>Rhabditida</taxon>
        <taxon>Tylenchina</taxon>
        <taxon>Panagrolaimomorpha</taxon>
        <taxon>Strongyloidoidea</taxon>
        <taxon>Steinernematidae</taxon>
        <taxon>Steinernema</taxon>
    </lineage>
</organism>
<reference evidence="2" key="1">
    <citation type="submission" date="2016-11" db="UniProtKB">
        <authorList>
            <consortium name="WormBaseParasite"/>
        </authorList>
    </citation>
    <scope>IDENTIFICATION</scope>
</reference>
<dbReference type="WBParaSite" id="L893_g8682.t1">
    <property type="protein sequence ID" value="L893_g8682.t1"/>
    <property type="gene ID" value="L893_g8682"/>
</dbReference>
<proteinExistence type="predicted"/>
<keyword evidence="1" id="KW-1185">Reference proteome</keyword>
<evidence type="ECO:0000313" key="1">
    <source>
        <dbReference type="Proteomes" id="UP000095287"/>
    </source>
</evidence>
<dbReference type="AlphaFoldDB" id="A0A1I8AS79"/>